<evidence type="ECO:0000313" key="3">
    <source>
        <dbReference type="Proteomes" id="UP000572377"/>
    </source>
</evidence>
<evidence type="ECO:0000256" key="1">
    <source>
        <dbReference type="SAM" id="MobiDB-lite"/>
    </source>
</evidence>
<reference evidence="2 3" key="1">
    <citation type="submission" date="2020-05" db="EMBL/GenBank/DDBJ databases">
        <title>Gimesia benthica sp. nov., a novel planctomycete isolated from a deep-sea water sample of the Northwest Indian Ocean.</title>
        <authorList>
            <person name="Wang J."/>
            <person name="Ruan C."/>
            <person name="Song L."/>
            <person name="Zhu Y."/>
            <person name="Li A."/>
            <person name="Zheng X."/>
            <person name="Wang L."/>
            <person name="Lu Z."/>
            <person name="Huang Y."/>
            <person name="Du W."/>
            <person name="Zhou Y."/>
            <person name="Huang L."/>
            <person name="Dai X."/>
        </authorList>
    </citation>
    <scope>NUCLEOTIDE SEQUENCE [LARGE SCALE GENOMIC DNA]</scope>
    <source>
        <strain evidence="2 3">YYQ-30</strain>
    </source>
</reference>
<keyword evidence="3" id="KW-1185">Reference proteome</keyword>
<proteinExistence type="predicted"/>
<feature type="compositionally biased region" description="Basic and acidic residues" evidence="1">
    <location>
        <begin position="42"/>
        <end position="56"/>
    </location>
</feature>
<sequence>MNGGKVVNLKRARKQKARDEKRARTTATTPAVALLKQARAEKALDRARLDGHRVGPDDSPDED</sequence>
<dbReference type="EMBL" id="JABFBC010000003">
    <property type="protein sequence ID" value="NNU81941.1"/>
    <property type="molecule type" value="Genomic_DNA"/>
</dbReference>
<dbReference type="AlphaFoldDB" id="A0A849L7A0"/>
<name>A0A849L7A0_9RHOB</name>
<comment type="caution">
    <text evidence="2">The sequence shown here is derived from an EMBL/GenBank/DDBJ whole genome shotgun (WGS) entry which is preliminary data.</text>
</comment>
<gene>
    <name evidence="2" type="ORF">HMH01_16000</name>
</gene>
<dbReference type="Proteomes" id="UP000572377">
    <property type="component" value="Unassembled WGS sequence"/>
</dbReference>
<protein>
    <submittedName>
        <fullName evidence="2">DUF4169 family protein</fullName>
    </submittedName>
</protein>
<evidence type="ECO:0000313" key="2">
    <source>
        <dbReference type="EMBL" id="NNU81941.1"/>
    </source>
</evidence>
<dbReference type="RefSeq" id="WP_171326795.1">
    <property type="nucleotide sequence ID" value="NZ_JABFBC010000003.1"/>
</dbReference>
<accession>A0A849L7A0</accession>
<feature type="region of interest" description="Disordered" evidence="1">
    <location>
        <begin position="1"/>
        <end position="28"/>
    </location>
</feature>
<organism evidence="2 3">
    <name type="scientific">Halovulum dunhuangense</name>
    <dbReference type="NCBI Taxonomy" id="1505036"/>
    <lineage>
        <taxon>Bacteria</taxon>
        <taxon>Pseudomonadati</taxon>
        <taxon>Pseudomonadota</taxon>
        <taxon>Alphaproteobacteria</taxon>
        <taxon>Rhodobacterales</taxon>
        <taxon>Paracoccaceae</taxon>
        <taxon>Halovulum</taxon>
    </lineage>
</organism>
<feature type="region of interest" description="Disordered" evidence="1">
    <location>
        <begin position="42"/>
        <end position="63"/>
    </location>
</feature>